<feature type="transmembrane region" description="Helical" evidence="9">
    <location>
        <begin position="125"/>
        <end position="148"/>
    </location>
</feature>
<feature type="transmembrane region" description="Helical" evidence="9">
    <location>
        <begin position="100"/>
        <end position="118"/>
    </location>
</feature>
<dbReference type="AlphaFoldDB" id="A0A7T3RB86"/>
<name>A0A7T3RB86_9SPIR</name>
<evidence type="ECO:0000256" key="5">
    <source>
        <dbReference type="ARBA" id="ARBA00022692"/>
    </source>
</evidence>
<feature type="transmembrane region" description="Helical" evidence="9">
    <location>
        <begin position="295"/>
        <end position="312"/>
    </location>
</feature>
<evidence type="ECO:0000256" key="6">
    <source>
        <dbReference type="ARBA" id="ARBA00022967"/>
    </source>
</evidence>
<gene>
    <name evidence="10" type="ORF">IWA51_06280</name>
</gene>
<keyword evidence="7 9" id="KW-1133">Transmembrane helix</keyword>
<dbReference type="Proteomes" id="UP000595224">
    <property type="component" value="Chromosome"/>
</dbReference>
<feature type="transmembrane region" description="Helical" evidence="9">
    <location>
        <begin position="20"/>
        <end position="43"/>
    </location>
</feature>
<evidence type="ECO:0000313" key="10">
    <source>
        <dbReference type="EMBL" id="QPZ99894.1"/>
    </source>
</evidence>
<keyword evidence="2" id="KW-0597">Phosphoprotein</keyword>
<keyword evidence="8 9" id="KW-0472">Membrane</keyword>
<keyword evidence="5 9" id="KW-0812">Transmembrane</keyword>
<keyword evidence="3" id="KW-0285">Flavoprotein</keyword>
<dbReference type="RefSeq" id="WP_198441817.1">
    <property type="nucleotide sequence ID" value="NZ_CBCSHE010000003.1"/>
</dbReference>
<dbReference type="KEGG" id="tper:IWA51_06280"/>
<sequence length="357" mass="39028">MNTNILKKSCRESVPHPLCYITNSVGTVAVAVLSALVVQVIMLCVTKSFQSLVIVLCATVASVLSEFLYRLVREKFSYSWITSCIQGILLGLLVPSQYPPAAVFITAFAVFFITKYAFGGFAGSWVNSVALCVIILYFMNADFFPAFILEAEDFQVRNAAQTLISGGSVSILPCDSSVTAFLNRTVFRLMGISIPEGYVSLFWDNGASIPAFRFNLITLISSIVLLSLDVVNYEIPLCFLAVYAVLVRFVSPFFTGCAPMQGDMLLAFLTSGTLFYSLFMLQWYGTVPMTKAGRITYGIISGLFGFLLLGPGTSSSGFMFVILVMNLISTVIQFAEDAAVKKYVNKNLIPAMEEPNV</sequence>
<keyword evidence="11" id="KW-1185">Reference proteome</keyword>
<evidence type="ECO:0000256" key="8">
    <source>
        <dbReference type="ARBA" id="ARBA00023136"/>
    </source>
</evidence>
<keyword evidence="1" id="KW-0813">Transport</keyword>
<feature type="transmembrane region" description="Helical" evidence="9">
    <location>
        <begin position="76"/>
        <end position="94"/>
    </location>
</feature>
<dbReference type="GO" id="GO:0005886">
    <property type="term" value="C:plasma membrane"/>
    <property type="evidence" value="ECO:0007669"/>
    <property type="project" value="TreeGrafter"/>
</dbReference>
<dbReference type="PANTHER" id="PTHR30578:SF0">
    <property type="entry name" value="ION-TRANSLOCATING OXIDOREDUCTASE COMPLEX SUBUNIT D"/>
    <property type="match status" value="1"/>
</dbReference>
<accession>A0A7T3RB86</accession>
<feature type="transmembrane region" description="Helical" evidence="9">
    <location>
        <begin position="49"/>
        <end position="69"/>
    </location>
</feature>
<evidence type="ECO:0000256" key="7">
    <source>
        <dbReference type="ARBA" id="ARBA00022989"/>
    </source>
</evidence>
<reference evidence="10 11" key="1">
    <citation type="submission" date="2020-11" db="EMBL/GenBank/DDBJ databases">
        <title>Treponema Peruensis nv. sp., first commensal Treponema isolated from human feces.</title>
        <authorList>
            <person name="Belkhou C."/>
            <person name="Raes J."/>
        </authorList>
    </citation>
    <scope>NUCLEOTIDE SEQUENCE [LARGE SCALE GENOMIC DNA]</scope>
    <source>
        <strain evidence="10 11">RCC2812</strain>
    </source>
</reference>
<keyword evidence="4" id="KW-0288">FMN</keyword>
<evidence type="ECO:0000256" key="3">
    <source>
        <dbReference type="ARBA" id="ARBA00022630"/>
    </source>
</evidence>
<feature type="transmembrane region" description="Helical" evidence="9">
    <location>
        <begin position="266"/>
        <end position="283"/>
    </location>
</feature>
<dbReference type="Pfam" id="PF03116">
    <property type="entry name" value="NQR2_RnfD_RnfE"/>
    <property type="match status" value="1"/>
</dbReference>
<proteinExistence type="predicted"/>
<dbReference type="InterPro" id="IPR004338">
    <property type="entry name" value="NqrB/RnfD"/>
</dbReference>
<dbReference type="EMBL" id="CP064936">
    <property type="protein sequence ID" value="QPZ99894.1"/>
    <property type="molecule type" value="Genomic_DNA"/>
</dbReference>
<dbReference type="PANTHER" id="PTHR30578">
    <property type="entry name" value="ELECTRON TRANSPORT COMPLEX PROTEIN RNFD"/>
    <property type="match status" value="1"/>
</dbReference>
<evidence type="ECO:0000256" key="1">
    <source>
        <dbReference type="ARBA" id="ARBA00022448"/>
    </source>
</evidence>
<evidence type="ECO:0000256" key="9">
    <source>
        <dbReference type="SAM" id="Phobius"/>
    </source>
</evidence>
<feature type="transmembrane region" description="Helical" evidence="9">
    <location>
        <begin position="235"/>
        <end position="254"/>
    </location>
</feature>
<organism evidence="10 11">
    <name type="scientific">Treponema peruense</name>
    <dbReference type="NCBI Taxonomy" id="2787628"/>
    <lineage>
        <taxon>Bacteria</taxon>
        <taxon>Pseudomonadati</taxon>
        <taxon>Spirochaetota</taxon>
        <taxon>Spirochaetia</taxon>
        <taxon>Spirochaetales</taxon>
        <taxon>Treponemataceae</taxon>
        <taxon>Treponema</taxon>
    </lineage>
</organism>
<feature type="transmembrane region" description="Helical" evidence="9">
    <location>
        <begin position="211"/>
        <end position="228"/>
    </location>
</feature>
<evidence type="ECO:0000313" key="11">
    <source>
        <dbReference type="Proteomes" id="UP000595224"/>
    </source>
</evidence>
<keyword evidence="6" id="KW-1278">Translocase</keyword>
<protein>
    <submittedName>
        <fullName evidence="10">RnfABCDGE type electron transport complex subunit D</fullName>
    </submittedName>
</protein>
<evidence type="ECO:0000256" key="2">
    <source>
        <dbReference type="ARBA" id="ARBA00022553"/>
    </source>
</evidence>
<evidence type="ECO:0000256" key="4">
    <source>
        <dbReference type="ARBA" id="ARBA00022643"/>
    </source>
</evidence>
<dbReference type="GO" id="GO:0055085">
    <property type="term" value="P:transmembrane transport"/>
    <property type="evidence" value="ECO:0007669"/>
    <property type="project" value="InterPro"/>
</dbReference>